<evidence type="ECO:0000313" key="2">
    <source>
        <dbReference type="EMBL" id="NKX52433.1"/>
    </source>
</evidence>
<feature type="non-terminal residue" evidence="2">
    <location>
        <position position="1"/>
    </location>
</feature>
<reference evidence="2 3" key="1">
    <citation type="submission" date="2020-04" db="EMBL/GenBank/DDBJ databases">
        <authorList>
            <person name="Liu S."/>
        </authorList>
    </citation>
    <scope>NUCLEOTIDE SEQUENCE [LARGE SCALE GENOMIC DNA]</scope>
    <source>
        <strain evidence="2 3">CGMCC 1.15091</strain>
    </source>
</reference>
<comment type="caution">
    <text evidence="2">The sequence shown here is derived from an EMBL/GenBank/DDBJ whole genome shotgun (WGS) entry which is preliminary data.</text>
</comment>
<dbReference type="Gene3D" id="2.60.130.10">
    <property type="entry name" value="Aromatic compound dioxygenase"/>
    <property type="match status" value="1"/>
</dbReference>
<evidence type="ECO:0000313" key="3">
    <source>
        <dbReference type="Proteomes" id="UP000523795"/>
    </source>
</evidence>
<dbReference type="InterPro" id="IPR015889">
    <property type="entry name" value="Intradiol_dOase_core"/>
</dbReference>
<dbReference type="Pfam" id="PF04444">
    <property type="entry name" value="Dioxygenase_N"/>
    <property type="match status" value="1"/>
</dbReference>
<organism evidence="2 3">
    <name type="scientific">Arthrobacter deserti</name>
    <dbReference type="NCBI Taxonomy" id="1742687"/>
    <lineage>
        <taxon>Bacteria</taxon>
        <taxon>Bacillati</taxon>
        <taxon>Actinomycetota</taxon>
        <taxon>Actinomycetes</taxon>
        <taxon>Micrococcales</taxon>
        <taxon>Micrococcaceae</taxon>
        <taxon>Arthrobacter</taxon>
    </lineage>
</organism>
<name>A0ABX1JT30_9MICC</name>
<dbReference type="EMBL" id="JAAZSR010000533">
    <property type="protein sequence ID" value="NKX52433.1"/>
    <property type="molecule type" value="Genomic_DNA"/>
</dbReference>
<feature type="non-terminal residue" evidence="2">
    <location>
        <position position="43"/>
    </location>
</feature>
<accession>A0ABX1JT30</accession>
<feature type="domain" description="Catechol dioxygenase N-terminal" evidence="1">
    <location>
        <begin position="1"/>
        <end position="43"/>
    </location>
</feature>
<gene>
    <name evidence="2" type="ORF">HER39_18015</name>
</gene>
<dbReference type="Proteomes" id="UP000523795">
    <property type="component" value="Unassembled WGS sequence"/>
</dbReference>
<proteinExistence type="predicted"/>
<sequence>RLRTLMQALVKHLHAFIREVRLTEAEWNQAIGFLTAAGHLTDD</sequence>
<keyword evidence="3" id="KW-1185">Reference proteome</keyword>
<dbReference type="InterPro" id="IPR007535">
    <property type="entry name" value="Catechol_dOase_N"/>
</dbReference>
<evidence type="ECO:0000259" key="1">
    <source>
        <dbReference type="Pfam" id="PF04444"/>
    </source>
</evidence>
<protein>
    <submittedName>
        <fullName evidence="2">Hydroxyquinol 1,2-dioxygenase</fullName>
    </submittedName>
</protein>
<dbReference type="SUPFAM" id="SSF49482">
    <property type="entry name" value="Aromatic compound dioxygenase"/>
    <property type="match status" value="1"/>
</dbReference>